<accession>A0A7C0ZHG7</accession>
<keyword evidence="4" id="KW-0328">Glycosyltransferase</keyword>
<comment type="pathway">
    <text evidence="1">Glycan biosynthesis; trehalose biosynthesis.</text>
</comment>
<dbReference type="InterPro" id="IPR036412">
    <property type="entry name" value="HAD-like_sf"/>
</dbReference>
<organism evidence="9">
    <name type="scientific">candidate division WOR-3 bacterium</name>
    <dbReference type="NCBI Taxonomy" id="2052148"/>
    <lineage>
        <taxon>Bacteria</taxon>
        <taxon>Bacteria division WOR-3</taxon>
    </lineage>
</organism>
<protein>
    <recommendedName>
        <fullName evidence="7">Alpha,alpha-trehalose-phosphate synthase</fullName>
        <ecNumber evidence="7">2.4.1.15</ecNumber>
    </recommendedName>
</protein>
<evidence type="ECO:0000313" key="9">
    <source>
        <dbReference type="EMBL" id="HDI83003.1"/>
    </source>
</evidence>
<dbReference type="Proteomes" id="UP000885847">
    <property type="component" value="Unassembled WGS sequence"/>
</dbReference>
<dbReference type="UniPathway" id="UPA00299"/>
<comment type="similarity">
    <text evidence="3">Belongs to the glycosyltransferase 20 family.</text>
</comment>
<evidence type="ECO:0000256" key="5">
    <source>
        <dbReference type="ARBA" id="ARBA00022679"/>
    </source>
</evidence>
<dbReference type="Gene3D" id="3.30.70.1020">
    <property type="entry name" value="Trehalose-6-phosphate phosphatase related protein, domain 2"/>
    <property type="match status" value="1"/>
</dbReference>
<dbReference type="PANTHER" id="PTHR10788:SF106">
    <property type="entry name" value="BCDNA.GH08860"/>
    <property type="match status" value="1"/>
</dbReference>
<name>A0A7C0ZHG7_UNCW3</name>
<dbReference type="NCBIfam" id="TIGR01484">
    <property type="entry name" value="HAD-SF-IIB"/>
    <property type="match status" value="1"/>
</dbReference>
<dbReference type="PANTHER" id="PTHR10788">
    <property type="entry name" value="TREHALOSE-6-PHOSPHATE SYNTHASE"/>
    <property type="match status" value="1"/>
</dbReference>
<dbReference type="Pfam" id="PF00982">
    <property type="entry name" value="Glyco_transf_20"/>
    <property type="match status" value="1"/>
</dbReference>
<gene>
    <name evidence="9" type="ORF">ENF18_04345</name>
</gene>
<dbReference type="InterPro" id="IPR023214">
    <property type="entry name" value="HAD_sf"/>
</dbReference>
<dbReference type="NCBIfam" id="NF011071">
    <property type="entry name" value="PRK14501.1"/>
    <property type="match status" value="1"/>
</dbReference>
<dbReference type="GO" id="GO:0005829">
    <property type="term" value="C:cytosol"/>
    <property type="evidence" value="ECO:0007669"/>
    <property type="project" value="TreeGrafter"/>
</dbReference>
<dbReference type="SUPFAM" id="SSF53756">
    <property type="entry name" value="UDP-Glycosyltransferase/glycogen phosphorylase"/>
    <property type="match status" value="1"/>
</dbReference>
<keyword evidence="8" id="KW-0175">Coiled coil</keyword>
<dbReference type="CDD" id="cd03788">
    <property type="entry name" value="GT20_TPS"/>
    <property type="match status" value="1"/>
</dbReference>
<dbReference type="InterPro" id="IPR001830">
    <property type="entry name" value="Glyco_trans_20"/>
</dbReference>
<sequence length="726" mass="83906">MGKLLIVSNRLPLSVEKKRGKLYFHPSIGGLATGLSSFYREKKALWIGWPGVSTDKISVEEKVEIEERLFTDNCLPVFLTSKEVERYYAGFSNRTIWPLFHYFYQYAQFRKEYFEAYRLVNEKFCDVITGVAKPDDTIWIHDYQLMLLPGLLRKKIPSATIGFFLHIPFPSFEVFRLLPWRREILEGLLGADLVGFHTFGYARHFLSSVLRIMGYDNTLGRINLKNRVVLVDVFPMGIDFDRFNKVGENKEVQSEVEKIKSNLKAEKIIISIDRLDYTKGIIERLEAFDDFLKRFKEYRERVSMILITAPSRSGLEHYQYLEKRVNELVGSINGRHGRVGWMPVWYIHRSIPFESIVALYLVADVALVTPLRDGMNLIAKEFVASKKDKRGVLVLSEMAGAAMELGESIIVNPNSREEMVSAIKQALEMSLDEQVERMARMQERLKRYNIIHWAEDFTKKLEEARNINTELRSRRLTKDIEKKLIEDFTSGEKRLLLLDYDGTLVPFNVRPERAGPDRELLSIIDSLTSINGVCLVISSGRDRQTLDRWFGRFNIGIIAEHGVWIKKSRDTWKEFIPLSQDWKKEIIPVLEMFTDRTPGSFIEEKEFSLVWHYRGAEPGLADVRANELKEELITLISNLELEVLEGNKVIEIKSAGIDKGKASLLWVEEGWDFILAAGDDNTDEDIFAVLPETAYTIKVGHGLSKAKYRVNSYLEMRGILRRLICR</sequence>
<comment type="caution">
    <text evidence="9">The sequence shown here is derived from an EMBL/GenBank/DDBJ whole genome shotgun (WGS) entry which is preliminary data.</text>
</comment>
<reference evidence="9" key="1">
    <citation type="journal article" date="2020" name="mSystems">
        <title>Genome- and Community-Level Interaction Insights into Carbon Utilization and Element Cycling Functions of Hydrothermarchaeota in Hydrothermal Sediment.</title>
        <authorList>
            <person name="Zhou Z."/>
            <person name="Liu Y."/>
            <person name="Xu W."/>
            <person name="Pan J."/>
            <person name="Luo Z.H."/>
            <person name="Li M."/>
        </authorList>
    </citation>
    <scope>NUCLEOTIDE SEQUENCE [LARGE SCALE GENOMIC DNA]</scope>
    <source>
        <strain evidence="9">HyVt-102</strain>
    </source>
</reference>
<dbReference type="Gene3D" id="3.40.50.1000">
    <property type="entry name" value="HAD superfamily/HAD-like"/>
    <property type="match status" value="1"/>
</dbReference>
<feature type="coiled-coil region" evidence="8">
    <location>
        <begin position="424"/>
        <end position="474"/>
    </location>
</feature>
<evidence type="ECO:0000256" key="6">
    <source>
        <dbReference type="ARBA" id="ARBA00048039"/>
    </source>
</evidence>
<dbReference type="CDD" id="cd01627">
    <property type="entry name" value="HAD_TPP"/>
    <property type="match status" value="1"/>
</dbReference>
<dbReference type="SUPFAM" id="SSF56784">
    <property type="entry name" value="HAD-like"/>
    <property type="match status" value="1"/>
</dbReference>
<dbReference type="NCBIfam" id="TIGR00685">
    <property type="entry name" value="T6PP"/>
    <property type="match status" value="1"/>
</dbReference>
<evidence type="ECO:0000256" key="8">
    <source>
        <dbReference type="SAM" id="Coils"/>
    </source>
</evidence>
<dbReference type="EMBL" id="DQWE01000211">
    <property type="protein sequence ID" value="HDI83003.1"/>
    <property type="molecule type" value="Genomic_DNA"/>
</dbReference>
<dbReference type="NCBIfam" id="TIGR02400">
    <property type="entry name" value="trehalose_OtsA"/>
    <property type="match status" value="1"/>
</dbReference>
<evidence type="ECO:0000256" key="2">
    <source>
        <dbReference type="ARBA" id="ARBA00006330"/>
    </source>
</evidence>
<dbReference type="GO" id="GO:0004805">
    <property type="term" value="F:trehalose-phosphatase activity"/>
    <property type="evidence" value="ECO:0007669"/>
    <property type="project" value="TreeGrafter"/>
</dbReference>
<dbReference type="GO" id="GO:0003825">
    <property type="term" value="F:alpha,alpha-trehalose-phosphate synthase (UDP-forming) activity"/>
    <property type="evidence" value="ECO:0007669"/>
    <property type="project" value="UniProtKB-UniRule"/>
</dbReference>
<dbReference type="GO" id="GO:0005992">
    <property type="term" value="P:trehalose biosynthetic process"/>
    <property type="evidence" value="ECO:0007669"/>
    <property type="project" value="UniProtKB-UniRule"/>
</dbReference>
<keyword evidence="5" id="KW-0808">Transferase</keyword>
<evidence type="ECO:0000256" key="7">
    <source>
        <dbReference type="NCBIfam" id="TIGR02400"/>
    </source>
</evidence>
<dbReference type="InterPro" id="IPR012766">
    <property type="entry name" value="Trehalose_OtsA"/>
</dbReference>
<dbReference type="AlphaFoldDB" id="A0A7C0ZHG7"/>
<dbReference type="InterPro" id="IPR003337">
    <property type="entry name" value="Trehalose_PPase"/>
</dbReference>
<dbReference type="Gene3D" id="3.40.50.2000">
    <property type="entry name" value="Glycogen Phosphorylase B"/>
    <property type="match status" value="2"/>
</dbReference>
<dbReference type="InterPro" id="IPR006379">
    <property type="entry name" value="HAD-SF_hydro_IIB"/>
</dbReference>
<comment type="similarity">
    <text evidence="2">In the C-terminal section; belongs to the trehalose phosphatase family.</text>
</comment>
<evidence type="ECO:0000256" key="1">
    <source>
        <dbReference type="ARBA" id="ARBA00005199"/>
    </source>
</evidence>
<dbReference type="EC" id="2.4.1.15" evidence="7"/>
<evidence type="ECO:0000256" key="3">
    <source>
        <dbReference type="ARBA" id="ARBA00008799"/>
    </source>
</evidence>
<comment type="catalytic activity">
    <reaction evidence="6">
        <text>D-glucose 6-phosphate + UDP-alpha-D-glucose = alpha,alpha-trehalose 6-phosphate + UDP + H(+)</text>
        <dbReference type="Rhea" id="RHEA:18889"/>
        <dbReference type="ChEBI" id="CHEBI:15378"/>
        <dbReference type="ChEBI" id="CHEBI:58223"/>
        <dbReference type="ChEBI" id="CHEBI:58429"/>
        <dbReference type="ChEBI" id="CHEBI:58885"/>
        <dbReference type="ChEBI" id="CHEBI:61548"/>
        <dbReference type="EC" id="2.4.1.15"/>
    </reaction>
</comment>
<evidence type="ECO:0000256" key="4">
    <source>
        <dbReference type="ARBA" id="ARBA00022676"/>
    </source>
</evidence>
<dbReference type="Pfam" id="PF02358">
    <property type="entry name" value="Trehalose_PPase"/>
    <property type="match status" value="1"/>
</dbReference>
<proteinExistence type="inferred from homology"/>